<evidence type="ECO:0008006" key="4">
    <source>
        <dbReference type="Google" id="ProtNLM"/>
    </source>
</evidence>
<evidence type="ECO:0000313" key="3">
    <source>
        <dbReference type="Proteomes" id="UP001501459"/>
    </source>
</evidence>
<keyword evidence="3" id="KW-1185">Reference proteome</keyword>
<proteinExistence type="predicted"/>
<dbReference type="RefSeq" id="WP_343751222.1">
    <property type="nucleotide sequence ID" value="NZ_BAAADM010000015.1"/>
</dbReference>
<keyword evidence="1" id="KW-0472">Membrane</keyword>
<evidence type="ECO:0000313" key="2">
    <source>
        <dbReference type="EMBL" id="GAA0433053.1"/>
    </source>
</evidence>
<dbReference type="EMBL" id="BAAADM010000015">
    <property type="protein sequence ID" value="GAA0433053.1"/>
    <property type="molecule type" value="Genomic_DNA"/>
</dbReference>
<accession>A0ABN0Z4Z5</accession>
<protein>
    <recommendedName>
        <fullName evidence="4">YlaH-like protein</fullName>
    </recommendedName>
</protein>
<name>A0ABN0Z4Z5_9BACI</name>
<evidence type="ECO:0000256" key="1">
    <source>
        <dbReference type="SAM" id="Phobius"/>
    </source>
</evidence>
<feature type="transmembrane region" description="Helical" evidence="1">
    <location>
        <begin position="40"/>
        <end position="60"/>
    </location>
</feature>
<feature type="transmembrane region" description="Helical" evidence="1">
    <location>
        <begin position="72"/>
        <end position="91"/>
    </location>
</feature>
<reference evidence="2 3" key="1">
    <citation type="journal article" date="2019" name="Int. J. Syst. Evol. Microbiol.">
        <title>The Global Catalogue of Microorganisms (GCM) 10K type strain sequencing project: providing services to taxonomists for standard genome sequencing and annotation.</title>
        <authorList>
            <consortium name="The Broad Institute Genomics Platform"/>
            <consortium name="The Broad Institute Genome Sequencing Center for Infectious Disease"/>
            <person name="Wu L."/>
            <person name="Ma J."/>
        </authorList>
    </citation>
    <scope>NUCLEOTIDE SEQUENCE [LARGE SCALE GENOMIC DNA]</scope>
    <source>
        <strain evidence="2 3">JCM 12149</strain>
    </source>
</reference>
<sequence length="126" mass="14465">MSIKVPVIPVYVLNISYIVLFFIASYMTSLFITDVVFQHLIVFTGVVIVYWFIANAITGLYKRSKNIKQIQLKTTVSLLVIMVVSILQQILFFKIPIASTFLFFGISLLFLLLLHSAIFRTRLRAE</sequence>
<feature type="transmembrane region" description="Helical" evidence="1">
    <location>
        <begin position="7"/>
        <end position="28"/>
    </location>
</feature>
<keyword evidence="1" id="KW-1133">Transmembrane helix</keyword>
<dbReference type="Proteomes" id="UP001501459">
    <property type="component" value="Unassembled WGS sequence"/>
</dbReference>
<comment type="caution">
    <text evidence="2">The sequence shown here is derived from an EMBL/GenBank/DDBJ whole genome shotgun (WGS) entry which is preliminary data.</text>
</comment>
<gene>
    <name evidence="2" type="ORF">GCM10008983_07110</name>
</gene>
<organism evidence="2 3">
    <name type="scientific">Lentibacillus halophilus</name>
    <dbReference type="NCBI Taxonomy" id="295065"/>
    <lineage>
        <taxon>Bacteria</taxon>
        <taxon>Bacillati</taxon>
        <taxon>Bacillota</taxon>
        <taxon>Bacilli</taxon>
        <taxon>Bacillales</taxon>
        <taxon>Bacillaceae</taxon>
        <taxon>Lentibacillus</taxon>
    </lineage>
</organism>
<feature type="transmembrane region" description="Helical" evidence="1">
    <location>
        <begin position="97"/>
        <end position="119"/>
    </location>
</feature>
<keyword evidence="1" id="KW-0812">Transmembrane</keyword>